<dbReference type="InterPro" id="IPR003615">
    <property type="entry name" value="HNH_nuc"/>
</dbReference>
<proteinExistence type="predicted"/>
<keyword evidence="3" id="KW-1185">Reference proteome</keyword>
<dbReference type="EMBL" id="MU128918">
    <property type="protein sequence ID" value="KAF9519399.1"/>
    <property type="molecule type" value="Genomic_DNA"/>
</dbReference>
<dbReference type="Pfam" id="PF13391">
    <property type="entry name" value="HNH_2"/>
    <property type="match status" value="1"/>
</dbReference>
<evidence type="ECO:0000259" key="1">
    <source>
        <dbReference type="Pfam" id="PF13391"/>
    </source>
</evidence>
<feature type="domain" description="HNH nuclease" evidence="1">
    <location>
        <begin position="114"/>
        <end position="180"/>
    </location>
</feature>
<dbReference type="Proteomes" id="UP000886523">
    <property type="component" value="Unassembled WGS sequence"/>
</dbReference>
<reference evidence="2" key="1">
    <citation type="journal article" date="2020" name="Nat. Commun.">
        <title>Large-scale genome sequencing of mycorrhizal fungi provides insights into the early evolution of symbiotic traits.</title>
        <authorList>
            <person name="Miyauchi S."/>
            <person name="Kiss E."/>
            <person name="Kuo A."/>
            <person name="Drula E."/>
            <person name="Kohler A."/>
            <person name="Sanchez-Garcia M."/>
            <person name="Morin E."/>
            <person name="Andreopoulos B."/>
            <person name="Barry K.W."/>
            <person name="Bonito G."/>
            <person name="Buee M."/>
            <person name="Carver A."/>
            <person name="Chen C."/>
            <person name="Cichocki N."/>
            <person name="Clum A."/>
            <person name="Culley D."/>
            <person name="Crous P.W."/>
            <person name="Fauchery L."/>
            <person name="Girlanda M."/>
            <person name="Hayes R.D."/>
            <person name="Keri Z."/>
            <person name="LaButti K."/>
            <person name="Lipzen A."/>
            <person name="Lombard V."/>
            <person name="Magnuson J."/>
            <person name="Maillard F."/>
            <person name="Murat C."/>
            <person name="Nolan M."/>
            <person name="Ohm R.A."/>
            <person name="Pangilinan J."/>
            <person name="Pereira M.F."/>
            <person name="Perotto S."/>
            <person name="Peter M."/>
            <person name="Pfister S."/>
            <person name="Riley R."/>
            <person name="Sitrit Y."/>
            <person name="Stielow J.B."/>
            <person name="Szollosi G."/>
            <person name="Zifcakova L."/>
            <person name="Stursova M."/>
            <person name="Spatafora J.W."/>
            <person name="Tedersoo L."/>
            <person name="Vaario L.M."/>
            <person name="Yamada A."/>
            <person name="Yan M."/>
            <person name="Wang P."/>
            <person name="Xu J."/>
            <person name="Bruns T."/>
            <person name="Baldrian P."/>
            <person name="Vilgalys R."/>
            <person name="Dunand C."/>
            <person name="Henrissat B."/>
            <person name="Grigoriev I.V."/>
            <person name="Hibbett D."/>
            <person name="Nagy L.G."/>
            <person name="Martin F.M."/>
        </authorList>
    </citation>
    <scope>NUCLEOTIDE SEQUENCE</scope>
    <source>
        <strain evidence="2">UP504</strain>
    </source>
</reference>
<evidence type="ECO:0000313" key="2">
    <source>
        <dbReference type="EMBL" id="KAF9519399.1"/>
    </source>
</evidence>
<comment type="caution">
    <text evidence="2">The sequence shown here is derived from an EMBL/GenBank/DDBJ whole genome shotgun (WGS) entry which is preliminary data.</text>
</comment>
<evidence type="ECO:0000313" key="3">
    <source>
        <dbReference type="Proteomes" id="UP000886523"/>
    </source>
</evidence>
<dbReference type="AlphaFoldDB" id="A0A9P6E1F2"/>
<protein>
    <recommendedName>
        <fullName evidence="1">HNH nuclease domain-containing protein</fullName>
    </recommendedName>
</protein>
<organism evidence="2 3">
    <name type="scientific">Hydnum rufescens UP504</name>
    <dbReference type="NCBI Taxonomy" id="1448309"/>
    <lineage>
        <taxon>Eukaryota</taxon>
        <taxon>Fungi</taxon>
        <taxon>Dikarya</taxon>
        <taxon>Basidiomycota</taxon>
        <taxon>Agaricomycotina</taxon>
        <taxon>Agaricomycetes</taxon>
        <taxon>Cantharellales</taxon>
        <taxon>Hydnaceae</taxon>
        <taxon>Hydnum</taxon>
    </lineage>
</organism>
<accession>A0A9P6E1F2</accession>
<dbReference type="OrthoDB" id="3269637at2759"/>
<gene>
    <name evidence="2" type="ORF">BS47DRAFT_31070</name>
</gene>
<sequence>MDSITVHVQISGVYLPVLSIPVVECHRFAFKPLKWLRFLGYTIYGQEGHISLSPGADSVDYESAIEGGVHYFYVSPLPPRLLDTRCINDEISDADTTESRAEFLDHLVDRDGGCIVTNATPQYCDACHYYPRSKGSEYIQQLMLNRGDGDIDIDDINDVRIGLVLCNALHRKFEVGQVAFLKTPNFALSDNDIPPSPGRSAVL</sequence>
<name>A0A9P6E1F2_9AGAM</name>